<dbReference type="AlphaFoldDB" id="Q0W1H3"/>
<dbReference type="STRING" id="351160.RCIX2729"/>
<feature type="compositionally biased region" description="Pro residues" evidence="1">
    <location>
        <begin position="113"/>
        <end position="127"/>
    </location>
</feature>
<reference evidence="3 4" key="1">
    <citation type="journal article" date="2006" name="Science">
        <title>Genome of rice cluster I archaea -- the key methane producers in the rice rhizosphere.</title>
        <authorList>
            <person name="Erkel C."/>
            <person name="Kube M."/>
            <person name="Reinhardt R."/>
            <person name="Liesack W."/>
        </authorList>
    </citation>
    <scope>NUCLEOTIDE SEQUENCE [LARGE SCALE GENOMIC DNA]</scope>
    <source>
        <strain evidence="4">DSM 22066 / NBRC 105507 / MRE50</strain>
    </source>
</reference>
<organism evidence="3 4">
    <name type="scientific">Methanocella arvoryzae (strain DSM 22066 / NBRC 105507 / MRE50)</name>
    <dbReference type="NCBI Taxonomy" id="351160"/>
    <lineage>
        <taxon>Archaea</taxon>
        <taxon>Methanobacteriati</taxon>
        <taxon>Methanobacteriota</taxon>
        <taxon>Stenosarchaea group</taxon>
        <taxon>Methanomicrobia</taxon>
        <taxon>Methanocellales</taxon>
        <taxon>Methanocellaceae</taxon>
        <taxon>Methanocella</taxon>
    </lineage>
</organism>
<name>Q0W1H3_METAR</name>
<evidence type="ECO:0000313" key="4">
    <source>
        <dbReference type="Proteomes" id="UP000000663"/>
    </source>
</evidence>
<evidence type="ECO:0000313" key="3">
    <source>
        <dbReference type="EMBL" id="CAJ37770.1"/>
    </source>
</evidence>
<dbReference type="GeneID" id="41395401"/>
<feature type="compositionally biased region" description="Polar residues" evidence="1">
    <location>
        <begin position="46"/>
        <end position="59"/>
    </location>
</feature>
<feature type="region of interest" description="Disordered" evidence="1">
    <location>
        <begin position="100"/>
        <end position="169"/>
    </location>
</feature>
<feature type="transmembrane region" description="Helical" evidence="2">
    <location>
        <begin position="12"/>
        <end position="40"/>
    </location>
</feature>
<feature type="compositionally biased region" description="Low complexity" evidence="1">
    <location>
        <begin position="100"/>
        <end position="112"/>
    </location>
</feature>
<keyword evidence="2" id="KW-1133">Transmembrane helix</keyword>
<dbReference type="RefSeq" id="WP_012034818.1">
    <property type="nucleotide sequence ID" value="NC_009464.1"/>
</dbReference>
<feature type="compositionally biased region" description="Low complexity" evidence="1">
    <location>
        <begin position="128"/>
        <end position="144"/>
    </location>
</feature>
<evidence type="ECO:0000256" key="1">
    <source>
        <dbReference type="SAM" id="MobiDB-lite"/>
    </source>
</evidence>
<protein>
    <submittedName>
        <fullName evidence="3">Uncharacterized protein</fullName>
    </submittedName>
</protein>
<sequence>MDEKTSPEKPSTLLIVAILLVTAVMGAMILALAVGALSVYQTLTSDNTRAPNPGWTQGTVPGPTATPDPAVTPIYLDPTATPVSIVTVTPVVTPTILPTVTPAASPTATPADPATPTPTDEPVPTETPTPTTTPTVTPVITPIPTSTPAPTATPAPNPFTSGTEHITPLKPEDYSKLQMTDIPVLRIGKGTIIPDKTTFGQAYYYQGDTARLRATIINLNDTITQETLTIKVATKLFGFWIDYPVDYTTDLNLELKTGEKVVQDFYVTVPEEMPPGFYRLTIDLNDKAD</sequence>
<keyword evidence="4" id="KW-1185">Reference proteome</keyword>
<feature type="compositionally biased region" description="Pro residues" evidence="1">
    <location>
        <begin position="145"/>
        <end position="157"/>
    </location>
</feature>
<dbReference type="EMBL" id="AM114193">
    <property type="protein sequence ID" value="CAJ37770.1"/>
    <property type="molecule type" value="Genomic_DNA"/>
</dbReference>
<accession>Q0W1H3</accession>
<keyword evidence="2" id="KW-0472">Membrane</keyword>
<feature type="region of interest" description="Disordered" evidence="1">
    <location>
        <begin position="46"/>
        <end position="71"/>
    </location>
</feature>
<proteinExistence type="predicted"/>
<dbReference type="PATRIC" id="fig|351160.9.peg.515"/>
<dbReference type="KEGG" id="rci:RCIX2729"/>
<keyword evidence="2" id="KW-0812">Transmembrane</keyword>
<gene>
    <name evidence="3" type="ORF">RCIX2729</name>
</gene>
<dbReference type="Proteomes" id="UP000000663">
    <property type="component" value="Chromosome"/>
</dbReference>
<evidence type="ECO:0000256" key="2">
    <source>
        <dbReference type="SAM" id="Phobius"/>
    </source>
</evidence>